<evidence type="ECO:0008006" key="3">
    <source>
        <dbReference type="Google" id="ProtNLM"/>
    </source>
</evidence>
<keyword evidence="2" id="KW-1185">Reference proteome</keyword>
<reference evidence="1" key="1">
    <citation type="submission" date="2015-10" db="EMBL/GenBank/DDBJ databases">
        <title>Draft genome sequence of Salegentibacter mishustinae KCTC 12263.</title>
        <authorList>
            <person name="Lin W."/>
            <person name="Zheng Q."/>
        </authorList>
    </citation>
    <scope>NUCLEOTIDE SEQUENCE [LARGE SCALE GENOMIC DNA]</scope>
    <source>
        <strain evidence="1">KCTC 12263</strain>
    </source>
</reference>
<comment type="caution">
    <text evidence="1">The sequence shown here is derived from an EMBL/GenBank/DDBJ whole genome shotgun (WGS) entry which is preliminary data.</text>
</comment>
<sequence>MLKKVFVFIYLITPLLVSSQIRERLNQTDLERRNLNNKVKILVHKYYDVKNFKDSTYELRIENFFGPNSYKLVFNQEGYLQNRIGLEGKVDSLYQVTSWNYKYDDKNRILEEERIHFKYEDTVKWTYNYIGDSIIDVRQYDNTYKTLYFKYKQKDRQEILTTSNSDSSYISKSLFEYDKFDRLIRSEEYENKDFIQDLRIYTFKDSTSNQRFKELIIWPKFNDSFFMVFDYDQYGNQISWKQEWFDREEISTSRTEYEYDSENNWIEKRFFNYDNKLIHVVKREITYF</sequence>
<protein>
    <recommendedName>
        <fullName evidence="3">DUF4595 domain-containing protein</fullName>
    </recommendedName>
</protein>
<gene>
    <name evidence="1" type="ORF">APR42_14845</name>
</gene>
<accession>A0A0Q9ZKQ0</accession>
<dbReference type="OrthoDB" id="86940at2"/>
<organism evidence="1 2">
    <name type="scientific">Salegentibacter mishustinae</name>
    <dbReference type="NCBI Taxonomy" id="270918"/>
    <lineage>
        <taxon>Bacteria</taxon>
        <taxon>Pseudomonadati</taxon>
        <taxon>Bacteroidota</taxon>
        <taxon>Flavobacteriia</taxon>
        <taxon>Flavobacteriales</taxon>
        <taxon>Flavobacteriaceae</taxon>
        <taxon>Salegentibacter</taxon>
    </lineage>
</organism>
<evidence type="ECO:0000313" key="2">
    <source>
        <dbReference type="Proteomes" id="UP000051643"/>
    </source>
</evidence>
<dbReference type="AlphaFoldDB" id="A0A0Q9ZKQ0"/>
<name>A0A0Q9ZKQ0_9FLAO</name>
<evidence type="ECO:0000313" key="1">
    <source>
        <dbReference type="EMBL" id="KRG29716.1"/>
    </source>
</evidence>
<dbReference type="Proteomes" id="UP000051643">
    <property type="component" value="Unassembled WGS sequence"/>
</dbReference>
<dbReference type="RefSeq" id="WP_103294436.1">
    <property type="nucleotide sequence ID" value="NZ_BMWR01000009.1"/>
</dbReference>
<dbReference type="EMBL" id="LKTP01000004">
    <property type="protein sequence ID" value="KRG29716.1"/>
    <property type="molecule type" value="Genomic_DNA"/>
</dbReference>
<proteinExistence type="predicted"/>